<dbReference type="EMBL" id="MN740728">
    <property type="protein sequence ID" value="QHS80990.1"/>
    <property type="molecule type" value="Genomic_DNA"/>
</dbReference>
<name>A0A6C0ANH4_9ZZZZ</name>
<accession>A0A6C0ANH4</accession>
<organism evidence="1">
    <name type="scientific">viral metagenome</name>
    <dbReference type="NCBI Taxonomy" id="1070528"/>
    <lineage>
        <taxon>unclassified sequences</taxon>
        <taxon>metagenomes</taxon>
        <taxon>organismal metagenomes</taxon>
    </lineage>
</organism>
<reference evidence="1" key="1">
    <citation type="journal article" date="2020" name="Nature">
        <title>Giant virus diversity and host interactions through global metagenomics.</title>
        <authorList>
            <person name="Schulz F."/>
            <person name="Roux S."/>
            <person name="Paez-Espino D."/>
            <person name="Jungbluth S."/>
            <person name="Walsh D.A."/>
            <person name="Denef V.J."/>
            <person name="McMahon K.D."/>
            <person name="Konstantinidis K.T."/>
            <person name="Eloe-Fadrosh E.A."/>
            <person name="Kyrpides N.C."/>
            <person name="Woyke T."/>
        </authorList>
    </citation>
    <scope>NUCLEOTIDE SEQUENCE</scope>
    <source>
        <strain evidence="1">GVMAG-S-1101161-73</strain>
    </source>
</reference>
<protein>
    <submittedName>
        <fullName evidence="1">Uncharacterized protein</fullName>
    </submittedName>
</protein>
<dbReference type="AlphaFoldDB" id="A0A6C0ANH4"/>
<evidence type="ECO:0000313" key="1">
    <source>
        <dbReference type="EMBL" id="QHS80990.1"/>
    </source>
</evidence>
<proteinExistence type="predicted"/>
<sequence length="294" mass="34153">MAVYPITFSIPESKLVTEIPVKTKFISTIIPGDVKTYTFNTEEAYYNEYKSSIFALTTKKGGWDCMRHYEVLANGCIPYFPSIEYCPNTILALLPKKLLIEGNALYKKYKNTKFEDIDMNECKNFSQKLLDYTRRNLTTIAMAKYFIYTLNMPNIERILILNGKTNPDYLRCSLLHGLKELLGKNCHDSPKVPHIYKSNTINYTKLYGNGYSYSNLLDSSLHDEMSENTLIDDIKAMKYDIIVYGSYHRGMPHYDLVQEIYPGDKIILLCGEDTHSCRYDKYLEKGHKLFIREM</sequence>